<gene>
    <name evidence="2" type="ORF">K8W02_00030</name>
</gene>
<accession>A0A921HTW1</accession>
<proteinExistence type="predicted"/>
<feature type="transmembrane region" description="Helical" evidence="1">
    <location>
        <begin position="7"/>
        <end position="28"/>
    </location>
</feature>
<dbReference type="AlphaFoldDB" id="A0A921HTW1"/>
<dbReference type="Proteomes" id="UP000717835">
    <property type="component" value="Unassembled WGS sequence"/>
</dbReference>
<protein>
    <submittedName>
        <fullName evidence="2">DUF3352 domain-containing protein</fullName>
    </submittedName>
</protein>
<organism evidence="2 3">
    <name type="scientific">Mediterranea massiliensis</name>
    <dbReference type="NCBI Taxonomy" id="1841865"/>
    <lineage>
        <taxon>Bacteria</taxon>
        <taxon>Pseudomonadati</taxon>
        <taxon>Bacteroidota</taxon>
        <taxon>Bacteroidia</taxon>
        <taxon>Bacteroidales</taxon>
        <taxon>Bacteroidaceae</taxon>
        <taxon>Mediterranea</taxon>
    </lineage>
</organism>
<evidence type="ECO:0000313" key="2">
    <source>
        <dbReference type="EMBL" id="HJF90765.1"/>
    </source>
</evidence>
<dbReference type="EMBL" id="DYVX01000002">
    <property type="protein sequence ID" value="HJF90765.1"/>
    <property type="molecule type" value="Genomic_DNA"/>
</dbReference>
<evidence type="ECO:0000313" key="3">
    <source>
        <dbReference type="Proteomes" id="UP000717835"/>
    </source>
</evidence>
<reference evidence="2" key="2">
    <citation type="submission" date="2021-09" db="EMBL/GenBank/DDBJ databases">
        <authorList>
            <person name="Gilroy R."/>
        </authorList>
    </citation>
    <scope>NUCLEOTIDE SEQUENCE</scope>
    <source>
        <strain evidence="2">CHK55-1828</strain>
    </source>
</reference>
<comment type="caution">
    <text evidence="2">The sequence shown here is derived from an EMBL/GenBank/DDBJ whole genome shotgun (WGS) entry which is preliminary data.</text>
</comment>
<reference evidence="2" key="1">
    <citation type="journal article" date="2021" name="PeerJ">
        <title>Extensive microbial diversity within the chicken gut microbiome revealed by metagenomics and culture.</title>
        <authorList>
            <person name="Gilroy R."/>
            <person name="Ravi A."/>
            <person name="Getino M."/>
            <person name="Pursley I."/>
            <person name="Horton D.L."/>
            <person name="Alikhan N.F."/>
            <person name="Baker D."/>
            <person name="Gharbi K."/>
            <person name="Hall N."/>
            <person name="Watson M."/>
            <person name="Adriaenssens E.M."/>
            <person name="Foster-Nyarko E."/>
            <person name="Jarju S."/>
            <person name="Secka A."/>
            <person name="Antonio M."/>
            <person name="Oren A."/>
            <person name="Chaudhuri R.R."/>
            <person name="La Ragione R."/>
            <person name="Hildebrand F."/>
            <person name="Pallen M.J."/>
        </authorList>
    </citation>
    <scope>NUCLEOTIDE SEQUENCE</scope>
    <source>
        <strain evidence="2">CHK55-1828</strain>
    </source>
</reference>
<keyword evidence="1" id="KW-0472">Membrane</keyword>
<dbReference type="RefSeq" id="WP_276825525.1">
    <property type="nucleotide sequence ID" value="NZ_DYVX01000002.1"/>
</dbReference>
<keyword evidence="1" id="KW-1133">Transmembrane helix</keyword>
<sequence length="543" mass="61473">MKPTHSIRVSLIVCIVLMCMAFGVYSFVRLNALDERRDFDLCTLVPQDVEAVFATDKLTDFIEAIDCMGCSRDHHFLYASDLFSCVKRYLRMLMEREPHGLSGQMNEMLISFHPSDLKNDQVLYCKLGLEDREMLESYIKQYGSSSFPSKTFGYRGQEISIYSLSDGRFLSLWMKRDFLVVSFQKRLVEQVIDTWKSGKSLLRLENFRPAVQARQEARKSVLFLRWKNLGERPQADSADYRHVWLEFDMKLSEEGIYCAGAAYGVSAADTCRYAFAGCHPVAGFPGVELPQSTLLYRCEALPVDMAGWQHVLSHCAADSLTAAEGERFDHLLVAYLLEHAQGQVVSCSFSPLDSSFAKPRQVLGIELKDVGAAQRDLHTLLYDISQGQYPFYKNFSAVTGIGGMRLYRLPSGCLIAKLAADKRGQTYGYATFYQNRLLIAAEEDALAAYVKELKQKNCLERSPVYGAMVEQLSPVYDFVLMADMETMALNPLLTTGMLPSFFETHFDFFRHFQLAIQVCRVDGVICPNIVLLYRLKDAVSESS</sequence>
<name>A0A921HTW1_9BACT</name>
<keyword evidence="1" id="KW-0812">Transmembrane</keyword>
<evidence type="ECO:0000256" key="1">
    <source>
        <dbReference type="SAM" id="Phobius"/>
    </source>
</evidence>